<dbReference type="PANTHER" id="PTHR24261">
    <property type="entry name" value="PLASMINOGEN-RELATED"/>
    <property type="match status" value="1"/>
</dbReference>
<gene>
    <name evidence="7" type="ORF">DSTB1V02_LOCUS10951</name>
</gene>
<feature type="chain" id="PRO_5036209919" evidence="4">
    <location>
        <begin position="19"/>
        <end position="318"/>
    </location>
</feature>
<dbReference type="SUPFAM" id="SSF57414">
    <property type="entry name" value="Hairpin loop containing domain-like"/>
    <property type="match status" value="1"/>
</dbReference>
<dbReference type="SMART" id="SM00130">
    <property type="entry name" value="KR"/>
    <property type="match status" value="1"/>
</dbReference>
<keyword evidence="1 3" id="KW-0420">Kringle</keyword>
<dbReference type="InterPro" id="IPR018056">
    <property type="entry name" value="Kringle_CS"/>
</dbReference>
<dbReference type="AlphaFoldDB" id="A0A7R9ABM1"/>
<dbReference type="Proteomes" id="UP000677054">
    <property type="component" value="Unassembled WGS sequence"/>
</dbReference>
<keyword evidence="4" id="KW-0732">Signal</keyword>
<feature type="signal peptide" evidence="4">
    <location>
        <begin position="1"/>
        <end position="18"/>
    </location>
</feature>
<evidence type="ECO:0000259" key="5">
    <source>
        <dbReference type="PROSITE" id="PS50070"/>
    </source>
</evidence>
<dbReference type="EMBL" id="LR902863">
    <property type="protein sequence ID" value="CAD7251184.1"/>
    <property type="molecule type" value="Genomic_DNA"/>
</dbReference>
<evidence type="ECO:0000256" key="4">
    <source>
        <dbReference type="SAM" id="SignalP"/>
    </source>
</evidence>
<evidence type="ECO:0000259" key="6">
    <source>
        <dbReference type="PROSITE" id="PS50948"/>
    </source>
</evidence>
<dbReference type="OrthoDB" id="1915767at2759"/>
<dbReference type="InterPro" id="IPR038178">
    <property type="entry name" value="Kringle_sf"/>
</dbReference>
<comment type="caution">
    <text evidence="3">Lacks conserved residue(s) required for the propagation of feature annotation.</text>
</comment>
<proteinExistence type="predicted"/>
<dbReference type="InterPro" id="IPR050759">
    <property type="entry name" value="Serine_protease_kringle"/>
</dbReference>
<dbReference type="Pfam" id="PF00051">
    <property type="entry name" value="Kringle"/>
    <property type="match status" value="1"/>
</dbReference>
<protein>
    <submittedName>
        <fullName evidence="7">Uncharacterized protein</fullName>
    </submittedName>
</protein>
<dbReference type="InterPro" id="IPR003609">
    <property type="entry name" value="Pan_app"/>
</dbReference>
<keyword evidence="2" id="KW-1015">Disulfide bond</keyword>
<sequence>MGCYTAFAVLFCLPHIRSSSELIVYWRVHPGQRYGDVSLEVQVADYEECYQKCLKYDPSRPCLGFNFGKRDGICQLVPYDRSVLVPSDEFQAYVQFLCLTDYMKIENAEEAFEGWTGEYPTSPGGTVIFTCKHPQGFKDGSKMHKAICSSVKPDEWCTTFVNEDKALLCPPICEMMYPECRLTEMGKEYVGSMDVTESGKQCLEWDSPKLTEIYDADSGDMFQDVLFFEEHFLNQDPSSHVNFCRNPTLKERPWCFVEEEDKIHSEYCQIPMCDDLMRPFGHGHSGKNFLLRNIEWDVGYLSIAISTFIEHNTLAANE</sequence>
<keyword evidence="8" id="KW-1185">Reference proteome</keyword>
<dbReference type="InterPro" id="IPR000001">
    <property type="entry name" value="Kringle"/>
</dbReference>
<dbReference type="InterPro" id="IPR013806">
    <property type="entry name" value="Kringle-like"/>
</dbReference>
<dbReference type="EMBL" id="CAJPEV010003346">
    <property type="protein sequence ID" value="CAG0899549.1"/>
    <property type="molecule type" value="Genomic_DNA"/>
</dbReference>
<dbReference type="Pfam" id="PF00024">
    <property type="entry name" value="PAN_1"/>
    <property type="match status" value="1"/>
</dbReference>
<evidence type="ECO:0000256" key="3">
    <source>
        <dbReference type="PROSITE-ProRule" id="PRU00121"/>
    </source>
</evidence>
<evidence type="ECO:0000256" key="1">
    <source>
        <dbReference type="ARBA" id="ARBA00022572"/>
    </source>
</evidence>
<feature type="domain" description="Kringle" evidence="5">
    <location>
        <begin position="186"/>
        <end position="273"/>
    </location>
</feature>
<dbReference type="PANTHER" id="PTHR24261:SF7">
    <property type="entry name" value="KRINGLE DOMAIN-CONTAINING PROTEIN"/>
    <property type="match status" value="1"/>
</dbReference>
<organism evidence="7">
    <name type="scientific">Darwinula stevensoni</name>
    <dbReference type="NCBI Taxonomy" id="69355"/>
    <lineage>
        <taxon>Eukaryota</taxon>
        <taxon>Metazoa</taxon>
        <taxon>Ecdysozoa</taxon>
        <taxon>Arthropoda</taxon>
        <taxon>Crustacea</taxon>
        <taxon>Oligostraca</taxon>
        <taxon>Ostracoda</taxon>
        <taxon>Podocopa</taxon>
        <taxon>Podocopida</taxon>
        <taxon>Darwinulocopina</taxon>
        <taxon>Darwinuloidea</taxon>
        <taxon>Darwinulidae</taxon>
        <taxon>Darwinula</taxon>
    </lineage>
</organism>
<dbReference type="PRINTS" id="PR00018">
    <property type="entry name" value="KRINGLE"/>
</dbReference>
<reference evidence="7" key="1">
    <citation type="submission" date="2020-11" db="EMBL/GenBank/DDBJ databases">
        <authorList>
            <person name="Tran Van P."/>
        </authorList>
    </citation>
    <scope>NUCLEOTIDE SEQUENCE</scope>
</reference>
<dbReference type="Gene3D" id="2.40.20.10">
    <property type="entry name" value="Plasminogen Kringle 4"/>
    <property type="match status" value="1"/>
</dbReference>
<dbReference type="PROSITE" id="PS50948">
    <property type="entry name" value="PAN"/>
    <property type="match status" value="1"/>
</dbReference>
<dbReference type="PROSITE" id="PS00021">
    <property type="entry name" value="KRINGLE_1"/>
    <property type="match status" value="1"/>
</dbReference>
<name>A0A7R9ABM1_9CRUS</name>
<evidence type="ECO:0000313" key="7">
    <source>
        <dbReference type="EMBL" id="CAD7251184.1"/>
    </source>
</evidence>
<accession>A0A7R9ABM1</accession>
<dbReference type="PROSITE" id="PS50070">
    <property type="entry name" value="KRINGLE_2"/>
    <property type="match status" value="1"/>
</dbReference>
<dbReference type="SUPFAM" id="SSF57440">
    <property type="entry name" value="Kringle-like"/>
    <property type="match status" value="1"/>
</dbReference>
<feature type="domain" description="Apple" evidence="6">
    <location>
        <begin position="12"/>
        <end position="98"/>
    </location>
</feature>
<evidence type="ECO:0000256" key="2">
    <source>
        <dbReference type="ARBA" id="ARBA00023157"/>
    </source>
</evidence>
<evidence type="ECO:0000313" key="8">
    <source>
        <dbReference type="Proteomes" id="UP000677054"/>
    </source>
</evidence>